<dbReference type="HAMAP" id="MF_00376">
    <property type="entry name" value="Dephospho_CoA_kinase"/>
    <property type="match status" value="1"/>
</dbReference>
<evidence type="ECO:0000313" key="5">
    <source>
        <dbReference type="EMBL" id="MCU6743242.1"/>
    </source>
</evidence>
<keyword evidence="3 5" id="KW-0808">Transferase</keyword>
<comment type="catalytic activity">
    <reaction evidence="3">
        <text>3'-dephospho-CoA + ATP = ADP + CoA + H(+)</text>
        <dbReference type="Rhea" id="RHEA:18245"/>
        <dbReference type="ChEBI" id="CHEBI:15378"/>
        <dbReference type="ChEBI" id="CHEBI:30616"/>
        <dbReference type="ChEBI" id="CHEBI:57287"/>
        <dbReference type="ChEBI" id="CHEBI:57328"/>
        <dbReference type="ChEBI" id="CHEBI:456216"/>
        <dbReference type="EC" id="2.7.1.24"/>
    </reaction>
</comment>
<evidence type="ECO:0000313" key="6">
    <source>
        <dbReference type="Proteomes" id="UP001652432"/>
    </source>
</evidence>
<dbReference type="NCBIfam" id="TIGR00152">
    <property type="entry name" value="dephospho-CoA kinase"/>
    <property type="match status" value="1"/>
</dbReference>
<protein>
    <recommendedName>
        <fullName evidence="3 4">Dephospho-CoA kinase</fullName>
        <ecNumber evidence="3 4">2.7.1.24</ecNumber>
    </recommendedName>
    <alternativeName>
        <fullName evidence="3">Dephosphocoenzyme A kinase</fullName>
    </alternativeName>
</protein>
<dbReference type="Gene3D" id="3.40.50.300">
    <property type="entry name" value="P-loop containing nucleotide triphosphate hydrolases"/>
    <property type="match status" value="1"/>
</dbReference>
<feature type="binding site" evidence="3">
    <location>
        <begin position="11"/>
        <end position="16"/>
    </location>
    <ligand>
        <name>ATP</name>
        <dbReference type="ChEBI" id="CHEBI:30616"/>
    </ligand>
</feature>
<evidence type="ECO:0000256" key="3">
    <source>
        <dbReference type="HAMAP-Rule" id="MF_00376"/>
    </source>
</evidence>
<dbReference type="InterPro" id="IPR001977">
    <property type="entry name" value="Depp_CoAkinase"/>
</dbReference>
<comment type="similarity">
    <text evidence="3">Belongs to the CoaE family.</text>
</comment>
<dbReference type="CDD" id="cd02022">
    <property type="entry name" value="DPCK"/>
    <property type="match status" value="1"/>
</dbReference>
<comment type="function">
    <text evidence="3">Catalyzes the phosphorylation of the 3'-hydroxyl group of dephosphocoenzyme A to form coenzyme A.</text>
</comment>
<dbReference type="SUPFAM" id="SSF52540">
    <property type="entry name" value="P-loop containing nucleoside triphosphate hydrolases"/>
    <property type="match status" value="1"/>
</dbReference>
<dbReference type="EMBL" id="JAOQKJ010000002">
    <property type="protein sequence ID" value="MCU6743242.1"/>
    <property type="molecule type" value="Genomic_DNA"/>
</dbReference>
<comment type="subcellular location">
    <subcellularLocation>
        <location evidence="3">Cytoplasm</location>
    </subcellularLocation>
</comment>
<gene>
    <name evidence="3 5" type="primary">coaE</name>
    <name evidence="5" type="ORF">OCV77_01785</name>
</gene>
<evidence type="ECO:0000256" key="2">
    <source>
        <dbReference type="ARBA" id="ARBA00022840"/>
    </source>
</evidence>
<keyword evidence="3" id="KW-0963">Cytoplasm</keyword>
<accession>A0ABT2SZ26</accession>
<dbReference type="PANTHER" id="PTHR10695:SF46">
    <property type="entry name" value="BIFUNCTIONAL COENZYME A SYNTHASE-RELATED"/>
    <property type="match status" value="1"/>
</dbReference>
<reference evidence="5 6" key="1">
    <citation type="journal article" date="2021" name="ISME Commun">
        <title>Automated analysis of genomic sequences facilitates high-throughput and comprehensive description of bacteria.</title>
        <authorList>
            <person name="Hitch T.C.A."/>
        </authorList>
    </citation>
    <scope>NUCLEOTIDE SEQUENCE [LARGE SCALE GENOMIC DNA]</scope>
    <source>
        <strain evidence="5 6">Sanger_18</strain>
    </source>
</reference>
<dbReference type="PANTHER" id="PTHR10695">
    <property type="entry name" value="DEPHOSPHO-COA KINASE-RELATED"/>
    <property type="match status" value="1"/>
</dbReference>
<dbReference type="Pfam" id="PF01121">
    <property type="entry name" value="CoaE"/>
    <property type="match status" value="1"/>
</dbReference>
<dbReference type="PROSITE" id="PS51219">
    <property type="entry name" value="DPCK"/>
    <property type="match status" value="1"/>
</dbReference>
<keyword evidence="1 3" id="KW-0547">Nucleotide-binding</keyword>
<proteinExistence type="inferred from homology"/>
<dbReference type="RefSeq" id="WP_118797104.1">
    <property type="nucleotide sequence ID" value="NZ_JAOQKJ010000002.1"/>
</dbReference>
<dbReference type="Proteomes" id="UP001652432">
    <property type="component" value="Unassembled WGS sequence"/>
</dbReference>
<keyword evidence="2 3" id="KW-0067">ATP-binding</keyword>
<comment type="caution">
    <text evidence="5">The sequence shown here is derived from an EMBL/GenBank/DDBJ whole genome shotgun (WGS) entry which is preliminary data.</text>
</comment>
<dbReference type="InterPro" id="IPR027417">
    <property type="entry name" value="P-loop_NTPase"/>
</dbReference>
<name>A0ABT2SZ26_9FIRM</name>
<keyword evidence="3 5" id="KW-0418">Kinase</keyword>
<dbReference type="GO" id="GO:0004140">
    <property type="term" value="F:dephospho-CoA kinase activity"/>
    <property type="evidence" value="ECO:0007669"/>
    <property type="project" value="UniProtKB-EC"/>
</dbReference>
<evidence type="ECO:0000256" key="4">
    <source>
        <dbReference type="NCBIfam" id="TIGR00152"/>
    </source>
</evidence>
<organism evidence="5 6">
    <name type="scientific">Suilimivivens aceti</name>
    <dbReference type="NCBI Taxonomy" id="2981774"/>
    <lineage>
        <taxon>Bacteria</taxon>
        <taxon>Bacillati</taxon>
        <taxon>Bacillota</taxon>
        <taxon>Clostridia</taxon>
        <taxon>Lachnospirales</taxon>
        <taxon>Lachnospiraceae</taxon>
        <taxon>Suilimivivens</taxon>
    </lineage>
</organism>
<sequence>MKVIGITGGVGAGKSEILSYIRERYNCRILLADEAAHKVKEKGQPCYEKLVALLSDEILDETGNINKVKMAEKIFSSRELLTKVNGIIHPAVKELILSAIQEERKSKIHDFFFIEAALLIEEGYLDYVDEMWYIYAREEVRRKRLKESRGYSDEKIDSIMNSQLKETDFRRYCSVVIDNSDSLTESRRQIDEKLGEYL</sequence>
<dbReference type="EC" id="2.7.1.24" evidence="3 4"/>
<keyword evidence="3" id="KW-0173">Coenzyme A biosynthesis</keyword>
<evidence type="ECO:0000256" key="1">
    <source>
        <dbReference type="ARBA" id="ARBA00022741"/>
    </source>
</evidence>
<comment type="pathway">
    <text evidence="3">Cofactor biosynthesis; coenzyme A biosynthesis; CoA from (R)-pantothenate: step 5/5.</text>
</comment>
<keyword evidence="6" id="KW-1185">Reference proteome</keyword>